<gene>
    <name evidence="2" type="ORF">SDRG_14247</name>
</gene>
<reference evidence="2 3" key="1">
    <citation type="submission" date="2012-04" db="EMBL/GenBank/DDBJ databases">
        <title>The Genome Sequence of Saprolegnia declina VS20.</title>
        <authorList>
            <consortium name="The Broad Institute Genome Sequencing Platform"/>
            <person name="Russ C."/>
            <person name="Nusbaum C."/>
            <person name="Tyler B."/>
            <person name="van West P."/>
            <person name="Dieguez-Uribeondo J."/>
            <person name="de Bruijn I."/>
            <person name="Tripathy S."/>
            <person name="Jiang R."/>
            <person name="Young S.K."/>
            <person name="Zeng Q."/>
            <person name="Gargeya S."/>
            <person name="Fitzgerald M."/>
            <person name="Haas B."/>
            <person name="Abouelleil A."/>
            <person name="Alvarado L."/>
            <person name="Arachchi H.M."/>
            <person name="Berlin A."/>
            <person name="Chapman S.B."/>
            <person name="Goldberg J."/>
            <person name="Griggs A."/>
            <person name="Gujja S."/>
            <person name="Hansen M."/>
            <person name="Howarth C."/>
            <person name="Imamovic A."/>
            <person name="Larimer J."/>
            <person name="McCowen C."/>
            <person name="Montmayeur A."/>
            <person name="Murphy C."/>
            <person name="Neiman D."/>
            <person name="Pearson M."/>
            <person name="Priest M."/>
            <person name="Roberts A."/>
            <person name="Saif S."/>
            <person name="Shea T."/>
            <person name="Sisk P."/>
            <person name="Sykes S."/>
            <person name="Wortman J."/>
            <person name="Nusbaum C."/>
            <person name="Birren B."/>
        </authorList>
    </citation>
    <scope>NUCLEOTIDE SEQUENCE [LARGE SCALE GENOMIC DNA]</scope>
    <source>
        <strain evidence="2 3">VS20</strain>
    </source>
</reference>
<dbReference type="OrthoDB" id="10354882at2759"/>
<dbReference type="VEuPathDB" id="FungiDB:SDRG_14247"/>
<proteinExistence type="predicted"/>
<organism evidence="2 3">
    <name type="scientific">Saprolegnia diclina (strain VS20)</name>
    <dbReference type="NCBI Taxonomy" id="1156394"/>
    <lineage>
        <taxon>Eukaryota</taxon>
        <taxon>Sar</taxon>
        <taxon>Stramenopiles</taxon>
        <taxon>Oomycota</taxon>
        <taxon>Saprolegniomycetes</taxon>
        <taxon>Saprolegniales</taxon>
        <taxon>Saprolegniaceae</taxon>
        <taxon>Saprolegnia</taxon>
    </lineage>
</organism>
<dbReference type="OMA" id="NPPCIIG"/>
<dbReference type="InParanoid" id="T0Q0F1"/>
<name>T0Q0F1_SAPDV</name>
<evidence type="ECO:0008006" key="4">
    <source>
        <dbReference type="Google" id="ProtNLM"/>
    </source>
</evidence>
<evidence type="ECO:0000256" key="1">
    <source>
        <dbReference type="SAM" id="SignalP"/>
    </source>
</evidence>
<dbReference type="AlphaFoldDB" id="T0Q0F1"/>
<evidence type="ECO:0000313" key="2">
    <source>
        <dbReference type="EMBL" id="EQC27971.1"/>
    </source>
</evidence>
<feature type="signal peptide" evidence="1">
    <location>
        <begin position="1"/>
        <end position="19"/>
    </location>
</feature>
<dbReference type="RefSeq" id="XP_008618584.1">
    <property type="nucleotide sequence ID" value="XM_008620362.1"/>
</dbReference>
<dbReference type="EMBL" id="JH767200">
    <property type="protein sequence ID" value="EQC27971.1"/>
    <property type="molecule type" value="Genomic_DNA"/>
</dbReference>
<dbReference type="Proteomes" id="UP000030762">
    <property type="component" value="Unassembled WGS sequence"/>
</dbReference>
<dbReference type="GeneID" id="19954974"/>
<accession>T0Q0F1</accession>
<feature type="chain" id="PRO_5004582961" description="Secreted protein" evidence="1">
    <location>
        <begin position="20"/>
        <end position="158"/>
    </location>
</feature>
<evidence type="ECO:0000313" key="3">
    <source>
        <dbReference type="Proteomes" id="UP000030762"/>
    </source>
</evidence>
<protein>
    <recommendedName>
        <fullName evidence="4">Secreted protein</fullName>
    </recommendedName>
</protein>
<keyword evidence="3" id="KW-1185">Reference proteome</keyword>
<sequence>MKTCLLAIAAYVAVANAAASTCTPETLGTAYASAYETIAPKFLACTKDIGLSAGALTGGTVTGATEDMVNKFIKSPNCVAVFTTLQAASKAVNPPCIIGNMCGQPVTTAQFAAMSLDQYAQSSLKTSKCTIPDVPSSASAATLGMGALATGTLALVYL</sequence>
<keyword evidence="1" id="KW-0732">Signal</keyword>